<comment type="cofactor">
    <cofactor evidence="18">
        <name>heme b</name>
        <dbReference type="ChEBI" id="CHEBI:60344"/>
    </cofactor>
    <text evidence="18">Binds 2 heme groups non-covalently.</text>
</comment>
<dbReference type="PANTHER" id="PTHR19271">
    <property type="entry name" value="CYTOCHROME B"/>
    <property type="match status" value="1"/>
</dbReference>
<evidence type="ECO:0000256" key="12">
    <source>
        <dbReference type="ARBA" id="ARBA00023004"/>
    </source>
</evidence>
<dbReference type="RefSeq" id="YP_009445809.1">
    <property type="nucleotide sequence ID" value="NC_036425.1"/>
</dbReference>
<dbReference type="InterPro" id="IPR016174">
    <property type="entry name" value="Di-haem_cyt_TM"/>
</dbReference>
<feature type="transmembrane region" description="Helical" evidence="18">
    <location>
        <begin position="72"/>
        <end position="93"/>
    </location>
</feature>
<dbReference type="InterPro" id="IPR048260">
    <property type="entry name" value="Cytochrome_b_C_euk/bac"/>
</dbReference>
<dbReference type="SUPFAM" id="SSF81648">
    <property type="entry name" value="a domain/subunit of cytochrome bc1 complex (Ubiquinol-cytochrome c reductase)"/>
    <property type="match status" value="1"/>
</dbReference>
<keyword evidence="10 18" id="KW-0249">Electron transport</keyword>
<comment type="similarity">
    <text evidence="18">Belongs to the cytochrome b family.</text>
</comment>
<dbReference type="PIRSF" id="PIRSF038885">
    <property type="entry name" value="COB"/>
    <property type="match status" value="1"/>
</dbReference>
<feature type="domain" description="Cytochrome b/b6 N-terminal region profile" evidence="19">
    <location>
        <begin position="1"/>
        <end position="205"/>
    </location>
</feature>
<dbReference type="GO" id="GO:0046872">
    <property type="term" value="F:metal ion binding"/>
    <property type="evidence" value="ECO:0007669"/>
    <property type="project" value="UniProtKB-UniRule"/>
</dbReference>
<evidence type="ECO:0000256" key="10">
    <source>
        <dbReference type="ARBA" id="ARBA00022982"/>
    </source>
</evidence>
<proteinExistence type="inferred from homology"/>
<dbReference type="GO" id="GO:0045275">
    <property type="term" value="C:respiratory chain complex III"/>
    <property type="evidence" value="ECO:0007669"/>
    <property type="project" value="InterPro"/>
</dbReference>
<organism evidence="21">
    <name type="scientific">Hypselodoris apolegma</name>
    <dbReference type="NCBI Taxonomy" id="1174615"/>
    <lineage>
        <taxon>Eukaryota</taxon>
        <taxon>Metazoa</taxon>
        <taxon>Spiralia</taxon>
        <taxon>Lophotrochozoa</taxon>
        <taxon>Mollusca</taxon>
        <taxon>Gastropoda</taxon>
        <taxon>Heterobranchia</taxon>
        <taxon>Euthyneura</taxon>
        <taxon>Nudipleura</taxon>
        <taxon>Nudibranchia</taxon>
        <taxon>Doridina</taxon>
        <taxon>Eudoridoidea</taxon>
        <taxon>Chromodorididae</taxon>
        <taxon>Hypselodoris</taxon>
    </lineage>
</organism>
<keyword evidence="15 18" id="KW-0472">Membrane</keyword>
<dbReference type="PROSITE" id="PS51002">
    <property type="entry name" value="CYTB_NTER"/>
    <property type="match status" value="1"/>
</dbReference>
<protein>
    <recommendedName>
        <fullName evidence="3 18">Cytochrome b</fullName>
    </recommendedName>
</protein>
<evidence type="ECO:0000313" key="21">
    <source>
        <dbReference type="EMBL" id="ATX68397.1"/>
    </source>
</evidence>
<comment type="function">
    <text evidence="1 18">Component of the ubiquinol-cytochrome c reductase complex (complex III or cytochrome b-c1 complex) that is part of the mitochondrial respiratory chain. The b-c1 complex mediates electron transfer from ubiquinol to cytochrome c. Contributes to the generation of a proton gradient across the mitochondrial membrane that is then used for ATP synthesis.</text>
</comment>
<dbReference type="InterPro" id="IPR027387">
    <property type="entry name" value="Cytb/b6-like_sf"/>
</dbReference>
<dbReference type="PANTHER" id="PTHR19271:SF16">
    <property type="entry name" value="CYTOCHROME B"/>
    <property type="match status" value="1"/>
</dbReference>
<comment type="subcellular location">
    <subcellularLocation>
        <location evidence="2">Mitochondrion inner membrane</location>
        <topology evidence="2">Multi-pass membrane protein</topology>
    </subcellularLocation>
</comment>
<dbReference type="CTD" id="4519"/>
<feature type="binding site" description="axial binding residue" evidence="17">
    <location>
        <position position="92"/>
    </location>
    <ligand>
        <name>heme b</name>
        <dbReference type="ChEBI" id="CHEBI:60344"/>
        <label>b566</label>
    </ligand>
    <ligandPart>
        <name>Fe</name>
        <dbReference type="ChEBI" id="CHEBI:18248"/>
    </ligandPart>
</feature>
<feature type="binding site" description="axial binding residue" evidence="17">
    <location>
        <position position="178"/>
    </location>
    <ligand>
        <name>heme b</name>
        <dbReference type="ChEBI" id="CHEBI:60344"/>
        <label>b562</label>
    </ligand>
    <ligandPart>
        <name>Fe</name>
        <dbReference type="ChEBI" id="CHEBI:18248"/>
    </ligandPart>
</feature>
<dbReference type="InterPro" id="IPR048259">
    <property type="entry name" value="Cytochrome_b_N_euk/bac"/>
</dbReference>
<evidence type="ECO:0000256" key="7">
    <source>
        <dbReference type="ARBA" id="ARBA00022692"/>
    </source>
</evidence>
<dbReference type="EMBL" id="MF683075">
    <property type="protein sequence ID" value="ATX68397.1"/>
    <property type="molecule type" value="Genomic_DNA"/>
</dbReference>
<feature type="binding site" description="axial binding residue" evidence="17">
    <location>
        <position position="78"/>
    </location>
    <ligand>
        <name>heme b</name>
        <dbReference type="ChEBI" id="CHEBI:60344"/>
        <label>b562</label>
    </ligand>
    <ligandPart>
        <name>Fe</name>
        <dbReference type="ChEBI" id="CHEBI:18248"/>
    </ligandPart>
</feature>
<evidence type="ECO:0000256" key="15">
    <source>
        <dbReference type="ARBA" id="ARBA00023136"/>
    </source>
</evidence>
<evidence type="ECO:0000256" key="5">
    <source>
        <dbReference type="ARBA" id="ARBA00022617"/>
    </source>
</evidence>
<comment type="cofactor">
    <cofactor evidence="17">
        <name>heme</name>
        <dbReference type="ChEBI" id="CHEBI:30413"/>
    </cofactor>
    <text evidence="17">Binds 2 heme groups non-covalently.</text>
</comment>
<evidence type="ECO:0000256" key="2">
    <source>
        <dbReference type="ARBA" id="ARBA00004448"/>
    </source>
</evidence>
<feature type="transmembrane region" description="Helical" evidence="18">
    <location>
        <begin position="347"/>
        <end position="369"/>
    </location>
</feature>
<feature type="binding site" evidence="16">
    <location>
        <position position="197"/>
    </location>
    <ligand>
        <name>a ubiquinone</name>
        <dbReference type="ChEBI" id="CHEBI:16389"/>
    </ligand>
</feature>
<feature type="domain" description="Cytochrome b/b6 C-terminal region profile" evidence="20">
    <location>
        <begin position="206"/>
        <end position="374"/>
    </location>
</feature>
<feature type="transmembrane region" description="Helical" evidence="18">
    <location>
        <begin position="289"/>
        <end position="309"/>
    </location>
</feature>
<dbReference type="Pfam" id="PF00033">
    <property type="entry name" value="Cytochrome_B"/>
    <property type="match status" value="1"/>
</dbReference>
<evidence type="ECO:0000256" key="16">
    <source>
        <dbReference type="PIRSR" id="PIRSR038885-1"/>
    </source>
</evidence>
<dbReference type="InterPro" id="IPR005798">
    <property type="entry name" value="Cyt_b/b6_C"/>
</dbReference>
<evidence type="ECO:0000259" key="20">
    <source>
        <dbReference type="PROSITE" id="PS51003"/>
    </source>
</evidence>
<evidence type="ECO:0000256" key="11">
    <source>
        <dbReference type="ARBA" id="ARBA00022989"/>
    </source>
</evidence>
<evidence type="ECO:0000256" key="1">
    <source>
        <dbReference type="ARBA" id="ARBA00002566"/>
    </source>
</evidence>
<dbReference type="GO" id="GO:0016491">
    <property type="term" value="F:oxidoreductase activity"/>
    <property type="evidence" value="ECO:0007669"/>
    <property type="project" value="UniProtKB-UniRule"/>
</dbReference>
<dbReference type="CDD" id="cd00290">
    <property type="entry name" value="cytochrome_b_C"/>
    <property type="match status" value="1"/>
</dbReference>
<name>A0A343RAM9_9GAST</name>
<dbReference type="PROSITE" id="PS51003">
    <property type="entry name" value="CYTB_CTER"/>
    <property type="match status" value="1"/>
</dbReference>
<feature type="transmembrane region" description="Helical" evidence="18">
    <location>
        <begin position="258"/>
        <end position="277"/>
    </location>
</feature>
<dbReference type="InterPro" id="IPR030689">
    <property type="entry name" value="Cytochrome_b"/>
</dbReference>
<feature type="binding site" description="axial binding residue" evidence="17">
    <location>
        <position position="192"/>
    </location>
    <ligand>
        <name>heme b</name>
        <dbReference type="ChEBI" id="CHEBI:60344"/>
        <label>b566</label>
    </ligand>
    <ligandPart>
        <name>Fe</name>
        <dbReference type="ChEBI" id="CHEBI:18248"/>
    </ligandPart>
</feature>
<keyword evidence="5 17" id="KW-0349">Heme</keyword>
<dbReference type="SUPFAM" id="SSF81342">
    <property type="entry name" value="Transmembrane di-heme cytochromes"/>
    <property type="match status" value="1"/>
</dbReference>
<keyword evidence="14 18" id="KW-0496">Mitochondrion</keyword>
<feature type="transmembrane region" description="Helical" evidence="18">
    <location>
        <begin position="225"/>
        <end position="246"/>
    </location>
</feature>
<feature type="transmembrane region" description="Helical" evidence="18">
    <location>
        <begin position="108"/>
        <end position="129"/>
    </location>
</feature>
<geneLocation type="mitochondrion" evidence="21"/>
<evidence type="ECO:0000256" key="13">
    <source>
        <dbReference type="ARBA" id="ARBA00023075"/>
    </source>
</evidence>
<dbReference type="AlphaFoldDB" id="A0A343RAM9"/>
<keyword evidence="8 17" id="KW-0479">Metal-binding</keyword>
<dbReference type="Gene3D" id="1.20.810.10">
    <property type="entry name" value="Cytochrome Bc1 Complex, Chain C"/>
    <property type="match status" value="1"/>
</dbReference>
<keyword evidence="11 18" id="KW-1133">Transmembrane helix</keyword>
<evidence type="ECO:0000256" key="4">
    <source>
        <dbReference type="ARBA" id="ARBA00022448"/>
    </source>
</evidence>
<dbReference type="GO" id="GO:0008121">
    <property type="term" value="F:quinol-cytochrome-c reductase activity"/>
    <property type="evidence" value="ECO:0007669"/>
    <property type="project" value="InterPro"/>
</dbReference>
<feature type="transmembrane region" description="Helical" evidence="18">
    <location>
        <begin position="321"/>
        <end position="340"/>
    </location>
</feature>
<evidence type="ECO:0000256" key="14">
    <source>
        <dbReference type="ARBA" id="ARBA00023128"/>
    </source>
</evidence>
<dbReference type="GO" id="GO:0005743">
    <property type="term" value="C:mitochondrial inner membrane"/>
    <property type="evidence" value="ECO:0007669"/>
    <property type="project" value="UniProtKB-SubCell"/>
</dbReference>
<sequence length="374" mass="42026">MHKLRSTSPTEQLLGLPSPMGFSIWWNGGSILSLLLVLQILTGLFLSMHYTADMTNTFASVIHIMRDVPAGWLFRNLHANGASLFFVFLYLHIGRGLYYQSYISQPHTWMVGVTIFLVSGGTAFLGYVLPWGQMSFWGATVITNLVSAIPYLGSSLVEWIWGGFSVGQSTLNRFFSLHFILPFLIGALSGLHILFLHEKGSTNPLGELNHMSKIPFHPYYSWKDIVGFLVLLGMMVSFGFFFPSIMGDPENFNHASPMVTPVHIQPEWYFLFLYAILRSIPSKLGGVMALAAAMMILYVLPVSALYGKIVPASFSPIYQMIYWNLIVCFIILTWLGACPIEEPYTTLAVLVSILYFTFFILLVSMPALWKKILD</sequence>
<keyword evidence="4 18" id="KW-0813">Transport</keyword>
<evidence type="ECO:0000259" key="19">
    <source>
        <dbReference type="PROSITE" id="PS51002"/>
    </source>
</evidence>
<evidence type="ECO:0000256" key="6">
    <source>
        <dbReference type="ARBA" id="ARBA00022660"/>
    </source>
</evidence>
<keyword evidence="9" id="KW-0999">Mitochondrion inner membrane</keyword>
<dbReference type="InterPro" id="IPR005797">
    <property type="entry name" value="Cyt_b/b6_N"/>
</dbReference>
<reference evidence="21" key="1">
    <citation type="submission" date="2017-08" db="EMBL/GenBank/DDBJ databases">
        <title>The complete mitogenome of Hypselodoris apolegma (Mollusca: Chromodorididae).</title>
        <authorList>
            <person name="Xiang P."/>
            <person name="Hsiao C.-D."/>
        </authorList>
    </citation>
    <scope>NUCLEOTIDE SEQUENCE</scope>
    <source>
        <tissue evidence="21">Muscle</tissue>
    </source>
</reference>
<gene>
    <name evidence="21" type="primary">CYTB</name>
</gene>
<keyword evidence="12 17" id="KW-0408">Iron</keyword>
<keyword evidence="6 18" id="KW-0679">Respiratory chain</keyword>
<feature type="transmembrane region" description="Helical" evidence="18">
    <location>
        <begin position="24"/>
        <end position="46"/>
    </location>
</feature>
<evidence type="ECO:0000256" key="3">
    <source>
        <dbReference type="ARBA" id="ARBA00013531"/>
    </source>
</evidence>
<feature type="transmembrane region" description="Helical" evidence="18">
    <location>
        <begin position="136"/>
        <end position="154"/>
    </location>
</feature>
<evidence type="ECO:0000256" key="18">
    <source>
        <dbReference type="RuleBase" id="RU362117"/>
    </source>
</evidence>
<keyword evidence="13" id="KW-0830">Ubiquinone</keyword>
<dbReference type="Pfam" id="PF00032">
    <property type="entry name" value="Cytochrom_B_C"/>
    <property type="match status" value="1"/>
</dbReference>
<accession>A0A343RAM9</accession>
<dbReference type="InterPro" id="IPR036150">
    <property type="entry name" value="Cyt_b/b6_C_sf"/>
</dbReference>
<evidence type="ECO:0000256" key="9">
    <source>
        <dbReference type="ARBA" id="ARBA00022792"/>
    </source>
</evidence>
<dbReference type="CDD" id="cd00284">
    <property type="entry name" value="Cytochrome_b_N"/>
    <property type="match status" value="1"/>
</dbReference>
<dbReference type="GO" id="GO:0006122">
    <property type="term" value="P:mitochondrial electron transport, ubiquinol to cytochrome c"/>
    <property type="evidence" value="ECO:0007669"/>
    <property type="project" value="TreeGrafter"/>
</dbReference>
<evidence type="ECO:0000256" key="17">
    <source>
        <dbReference type="PIRSR" id="PIRSR038885-2"/>
    </source>
</evidence>
<dbReference type="GeneID" id="35117300"/>
<evidence type="ECO:0000256" key="8">
    <source>
        <dbReference type="ARBA" id="ARBA00022723"/>
    </source>
</evidence>
<keyword evidence="7 18" id="KW-0812">Transmembrane</keyword>
<feature type="transmembrane region" description="Helical" evidence="18">
    <location>
        <begin position="174"/>
        <end position="196"/>
    </location>
</feature>